<reference evidence="5 6" key="1">
    <citation type="journal article" date="2007" name="Nature">
        <title>Evolution of genes and genomes on the Drosophila phylogeny.</title>
        <authorList>
            <consortium name="Drosophila 12 Genomes Consortium"/>
            <person name="Clark A.G."/>
            <person name="Eisen M.B."/>
            <person name="Smith D.R."/>
            <person name="Bergman C.M."/>
            <person name="Oliver B."/>
            <person name="Markow T.A."/>
            <person name="Kaufman T.C."/>
            <person name="Kellis M."/>
            <person name="Gelbart W."/>
            <person name="Iyer V.N."/>
            <person name="Pollard D.A."/>
            <person name="Sackton T.B."/>
            <person name="Larracuente A.M."/>
            <person name="Singh N.D."/>
            <person name="Abad J.P."/>
            <person name="Abt D.N."/>
            <person name="Adryan B."/>
            <person name="Aguade M."/>
            <person name="Akashi H."/>
            <person name="Anderson W.W."/>
            <person name="Aquadro C.F."/>
            <person name="Ardell D.H."/>
            <person name="Arguello R."/>
            <person name="Artieri C.G."/>
            <person name="Barbash D.A."/>
            <person name="Barker D."/>
            <person name="Barsanti P."/>
            <person name="Batterham P."/>
            <person name="Batzoglou S."/>
            <person name="Begun D."/>
            <person name="Bhutkar A."/>
            <person name="Blanco E."/>
            <person name="Bosak S.A."/>
            <person name="Bradley R.K."/>
            <person name="Brand A.D."/>
            <person name="Brent M.R."/>
            <person name="Brooks A.N."/>
            <person name="Brown R.H."/>
            <person name="Butlin R.K."/>
            <person name="Caggese C."/>
            <person name="Calvi B.R."/>
            <person name="Bernardo de Carvalho A."/>
            <person name="Caspi A."/>
            <person name="Castrezana S."/>
            <person name="Celniker S.E."/>
            <person name="Chang J.L."/>
            <person name="Chapple C."/>
            <person name="Chatterji S."/>
            <person name="Chinwalla A."/>
            <person name="Civetta A."/>
            <person name="Clifton S.W."/>
            <person name="Comeron J.M."/>
            <person name="Costello J.C."/>
            <person name="Coyne J.A."/>
            <person name="Daub J."/>
            <person name="David R.G."/>
            <person name="Delcher A.L."/>
            <person name="Delehaunty K."/>
            <person name="Do C.B."/>
            <person name="Ebling H."/>
            <person name="Edwards K."/>
            <person name="Eickbush T."/>
            <person name="Evans J.D."/>
            <person name="Filipski A."/>
            <person name="Findeiss S."/>
            <person name="Freyhult E."/>
            <person name="Fulton L."/>
            <person name="Fulton R."/>
            <person name="Garcia A.C."/>
            <person name="Gardiner A."/>
            <person name="Garfield D.A."/>
            <person name="Garvin B.E."/>
            <person name="Gibson G."/>
            <person name="Gilbert D."/>
            <person name="Gnerre S."/>
            <person name="Godfrey J."/>
            <person name="Good R."/>
            <person name="Gotea V."/>
            <person name="Gravely B."/>
            <person name="Greenberg A.J."/>
            <person name="Griffiths-Jones S."/>
            <person name="Gross S."/>
            <person name="Guigo R."/>
            <person name="Gustafson E.A."/>
            <person name="Haerty W."/>
            <person name="Hahn M.W."/>
            <person name="Halligan D.L."/>
            <person name="Halpern A.L."/>
            <person name="Halter G.M."/>
            <person name="Han M.V."/>
            <person name="Heger A."/>
            <person name="Hillier L."/>
            <person name="Hinrichs A.S."/>
            <person name="Holmes I."/>
            <person name="Hoskins R.A."/>
            <person name="Hubisz M.J."/>
            <person name="Hultmark D."/>
            <person name="Huntley M.A."/>
            <person name="Jaffe D.B."/>
            <person name="Jagadeeshan S."/>
            <person name="Jeck W.R."/>
            <person name="Johnson J."/>
            <person name="Jones C.D."/>
            <person name="Jordan W.C."/>
            <person name="Karpen G.H."/>
            <person name="Kataoka E."/>
            <person name="Keightley P.D."/>
            <person name="Kheradpour P."/>
            <person name="Kirkness E.F."/>
            <person name="Koerich L.B."/>
            <person name="Kristiansen K."/>
            <person name="Kudrna D."/>
            <person name="Kulathinal R.J."/>
            <person name="Kumar S."/>
            <person name="Kwok R."/>
            <person name="Lander E."/>
            <person name="Langley C.H."/>
            <person name="Lapoint R."/>
            <person name="Lazzaro B.P."/>
            <person name="Lee S.J."/>
            <person name="Levesque L."/>
            <person name="Li R."/>
            <person name="Lin C.F."/>
            <person name="Lin M.F."/>
            <person name="Lindblad-Toh K."/>
            <person name="Llopart A."/>
            <person name="Long M."/>
            <person name="Low L."/>
            <person name="Lozovsky E."/>
            <person name="Lu J."/>
            <person name="Luo M."/>
            <person name="Machado C.A."/>
            <person name="Makalowski W."/>
            <person name="Marzo M."/>
            <person name="Matsuda M."/>
            <person name="Matzkin L."/>
            <person name="McAllister B."/>
            <person name="McBride C.S."/>
            <person name="McKernan B."/>
            <person name="McKernan K."/>
            <person name="Mendez-Lago M."/>
            <person name="Minx P."/>
            <person name="Mollenhauer M.U."/>
            <person name="Montooth K."/>
            <person name="Mount S.M."/>
            <person name="Mu X."/>
            <person name="Myers E."/>
            <person name="Negre B."/>
            <person name="Newfeld S."/>
            <person name="Nielsen R."/>
            <person name="Noor M.A."/>
            <person name="O'Grady P."/>
            <person name="Pachter L."/>
            <person name="Papaceit M."/>
            <person name="Parisi M.J."/>
            <person name="Parisi M."/>
            <person name="Parts L."/>
            <person name="Pedersen J.S."/>
            <person name="Pesole G."/>
            <person name="Phillippy A.M."/>
            <person name="Ponting C.P."/>
            <person name="Pop M."/>
            <person name="Porcelli D."/>
            <person name="Powell J.R."/>
            <person name="Prohaska S."/>
            <person name="Pruitt K."/>
            <person name="Puig M."/>
            <person name="Quesneville H."/>
            <person name="Ram K.R."/>
            <person name="Rand D."/>
            <person name="Rasmussen M.D."/>
            <person name="Reed L.K."/>
            <person name="Reenan R."/>
            <person name="Reily A."/>
            <person name="Remington K.A."/>
            <person name="Rieger T.T."/>
            <person name="Ritchie M.G."/>
            <person name="Robin C."/>
            <person name="Rogers Y.H."/>
            <person name="Rohde C."/>
            <person name="Rozas J."/>
            <person name="Rubenfield M.J."/>
            <person name="Ruiz A."/>
            <person name="Russo S."/>
            <person name="Salzberg S.L."/>
            <person name="Sanchez-Gracia A."/>
            <person name="Saranga D.J."/>
            <person name="Sato H."/>
            <person name="Schaeffer S.W."/>
            <person name="Schatz M.C."/>
            <person name="Schlenke T."/>
            <person name="Schwartz R."/>
            <person name="Segarra C."/>
            <person name="Singh R.S."/>
            <person name="Sirot L."/>
            <person name="Sirota M."/>
            <person name="Sisneros N.B."/>
            <person name="Smith C.D."/>
            <person name="Smith T.F."/>
            <person name="Spieth J."/>
            <person name="Stage D.E."/>
            <person name="Stark A."/>
            <person name="Stephan W."/>
            <person name="Strausberg R.L."/>
            <person name="Strempel S."/>
            <person name="Sturgill D."/>
            <person name="Sutton G."/>
            <person name="Sutton G.G."/>
            <person name="Tao W."/>
            <person name="Teichmann S."/>
            <person name="Tobari Y.N."/>
            <person name="Tomimura Y."/>
            <person name="Tsolas J.M."/>
            <person name="Valente V.L."/>
            <person name="Venter E."/>
            <person name="Venter J.C."/>
            <person name="Vicario S."/>
            <person name="Vieira F.G."/>
            <person name="Vilella A.J."/>
            <person name="Villasante A."/>
            <person name="Walenz B."/>
            <person name="Wang J."/>
            <person name="Wasserman M."/>
            <person name="Watts T."/>
            <person name="Wilson D."/>
            <person name="Wilson R.K."/>
            <person name="Wing R.A."/>
            <person name="Wolfner M.F."/>
            <person name="Wong A."/>
            <person name="Wong G.K."/>
            <person name="Wu C.I."/>
            <person name="Wu G."/>
            <person name="Yamamoto D."/>
            <person name="Yang H.P."/>
            <person name="Yang S.P."/>
            <person name="Yorke J.A."/>
            <person name="Yoshida K."/>
            <person name="Zdobnov E."/>
            <person name="Zhang P."/>
            <person name="Zhang Y."/>
            <person name="Zimin A.V."/>
            <person name="Baldwin J."/>
            <person name="Abdouelleil A."/>
            <person name="Abdulkadir J."/>
            <person name="Abebe A."/>
            <person name="Abera B."/>
            <person name="Abreu J."/>
            <person name="Acer S.C."/>
            <person name="Aftuck L."/>
            <person name="Alexander A."/>
            <person name="An P."/>
            <person name="Anderson E."/>
            <person name="Anderson S."/>
            <person name="Arachi H."/>
            <person name="Azer M."/>
            <person name="Bachantsang P."/>
            <person name="Barry A."/>
            <person name="Bayul T."/>
            <person name="Berlin A."/>
            <person name="Bessette D."/>
            <person name="Bloom T."/>
            <person name="Blye J."/>
            <person name="Boguslavskiy L."/>
            <person name="Bonnet C."/>
            <person name="Boukhgalter B."/>
            <person name="Bourzgui I."/>
            <person name="Brown A."/>
            <person name="Cahill P."/>
            <person name="Channer S."/>
            <person name="Cheshatsang Y."/>
            <person name="Chuda L."/>
            <person name="Citroen M."/>
            <person name="Collymore A."/>
            <person name="Cooke P."/>
            <person name="Costello M."/>
            <person name="D'Aco K."/>
            <person name="Daza R."/>
            <person name="De Haan G."/>
            <person name="DeGray S."/>
            <person name="DeMaso C."/>
            <person name="Dhargay N."/>
            <person name="Dooley K."/>
            <person name="Dooley E."/>
            <person name="Doricent M."/>
            <person name="Dorje P."/>
            <person name="Dorjee K."/>
            <person name="Dupes A."/>
            <person name="Elong R."/>
            <person name="Falk J."/>
            <person name="Farina A."/>
            <person name="Faro S."/>
            <person name="Ferguson D."/>
            <person name="Fisher S."/>
            <person name="Foley C.D."/>
            <person name="Franke A."/>
            <person name="Friedrich D."/>
            <person name="Gadbois L."/>
            <person name="Gearin G."/>
            <person name="Gearin C.R."/>
            <person name="Giannoukos G."/>
            <person name="Goode T."/>
            <person name="Graham J."/>
            <person name="Grandbois E."/>
            <person name="Grewal S."/>
            <person name="Gyaltsen K."/>
            <person name="Hafez N."/>
            <person name="Hagos B."/>
            <person name="Hall J."/>
            <person name="Henson C."/>
            <person name="Hollinger A."/>
            <person name="Honan T."/>
            <person name="Huard M.D."/>
            <person name="Hughes L."/>
            <person name="Hurhula B."/>
            <person name="Husby M.E."/>
            <person name="Kamat A."/>
            <person name="Kanga B."/>
            <person name="Kashin S."/>
            <person name="Khazanovich D."/>
            <person name="Kisner P."/>
            <person name="Lance K."/>
            <person name="Lara M."/>
            <person name="Lee W."/>
            <person name="Lennon N."/>
            <person name="Letendre F."/>
            <person name="LeVine R."/>
            <person name="Lipovsky A."/>
            <person name="Liu X."/>
            <person name="Liu J."/>
            <person name="Liu S."/>
            <person name="Lokyitsang T."/>
            <person name="Lokyitsang Y."/>
            <person name="Lubonja R."/>
            <person name="Lui A."/>
            <person name="MacDonald P."/>
            <person name="Magnisalis V."/>
            <person name="Maru K."/>
            <person name="Matthews C."/>
            <person name="McCusker W."/>
            <person name="McDonough S."/>
            <person name="Mehta T."/>
            <person name="Meldrim J."/>
            <person name="Meneus L."/>
            <person name="Mihai O."/>
            <person name="Mihalev A."/>
            <person name="Mihova T."/>
            <person name="Mittelman R."/>
            <person name="Mlenga V."/>
            <person name="Montmayeur A."/>
            <person name="Mulrain L."/>
            <person name="Navidi A."/>
            <person name="Naylor J."/>
            <person name="Negash T."/>
            <person name="Nguyen T."/>
            <person name="Nguyen N."/>
            <person name="Nicol R."/>
            <person name="Norbu C."/>
            <person name="Norbu N."/>
            <person name="Novod N."/>
            <person name="O'Neill B."/>
            <person name="Osman S."/>
            <person name="Markiewicz E."/>
            <person name="Oyono O.L."/>
            <person name="Patti C."/>
            <person name="Phunkhang P."/>
            <person name="Pierre F."/>
            <person name="Priest M."/>
            <person name="Raghuraman S."/>
            <person name="Rege F."/>
            <person name="Reyes R."/>
            <person name="Rise C."/>
            <person name="Rogov P."/>
            <person name="Ross K."/>
            <person name="Ryan E."/>
            <person name="Settipalli S."/>
            <person name="Shea T."/>
            <person name="Sherpa N."/>
            <person name="Shi L."/>
            <person name="Shih D."/>
            <person name="Sparrow T."/>
            <person name="Spaulding J."/>
            <person name="Stalker J."/>
            <person name="Stange-Thomann N."/>
            <person name="Stavropoulos S."/>
            <person name="Stone C."/>
            <person name="Strader C."/>
            <person name="Tesfaye S."/>
            <person name="Thomson T."/>
            <person name="Thoulutsang Y."/>
            <person name="Thoulutsang D."/>
            <person name="Topham K."/>
            <person name="Topping I."/>
            <person name="Tsamla T."/>
            <person name="Vassiliev H."/>
            <person name="Vo A."/>
            <person name="Wangchuk T."/>
            <person name="Wangdi T."/>
            <person name="Weiand M."/>
            <person name="Wilkinson J."/>
            <person name="Wilson A."/>
            <person name="Yadav S."/>
            <person name="Young G."/>
            <person name="Yu Q."/>
            <person name="Zembek L."/>
            <person name="Zhong D."/>
            <person name="Zimmer A."/>
            <person name="Zwirko Z."/>
            <person name="Jaffe D.B."/>
            <person name="Alvarez P."/>
            <person name="Brockman W."/>
            <person name="Butler J."/>
            <person name="Chin C."/>
            <person name="Gnerre S."/>
            <person name="Grabherr M."/>
            <person name="Kleber M."/>
            <person name="Mauceli E."/>
            <person name="MacCallum I."/>
        </authorList>
    </citation>
    <scope>NUCLEOTIDE SEQUENCE [LARGE SCALE GENOMIC DNA]</scope>
    <source>
        <strain evidence="6">Tucson 14030-0811.24</strain>
    </source>
</reference>
<protein>
    <recommendedName>
        <fullName evidence="4">Peptidase S1 domain-containing protein</fullName>
    </recommendedName>
</protein>
<dbReference type="GO" id="GO:0031638">
    <property type="term" value="P:zymogen activation"/>
    <property type="evidence" value="ECO:0007669"/>
    <property type="project" value="EnsemblMetazoa"/>
</dbReference>
<dbReference type="GO" id="GO:0009950">
    <property type="term" value="P:dorsal/ventral axis specification"/>
    <property type="evidence" value="ECO:0007669"/>
    <property type="project" value="EnsemblMetazoa"/>
</dbReference>
<dbReference type="InterPro" id="IPR031986">
    <property type="entry name" value="GD_N"/>
</dbReference>
<dbReference type="GO" id="GO:0160032">
    <property type="term" value="P:Toll receptor ligand protein activation cascade"/>
    <property type="evidence" value="ECO:0007669"/>
    <property type="project" value="EnsemblMetazoa"/>
</dbReference>
<name>B4ND14_DROWI</name>
<keyword evidence="1" id="KW-1015">Disulfide bond</keyword>
<feature type="signal peptide" evidence="3">
    <location>
        <begin position="1"/>
        <end position="21"/>
    </location>
</feature>
<dbReference type="CDD" id="cd00190">
    <property type="entry name" value="Tryp_SPc"/>
    <property type="match status" value="1"/>
</dbReference>
<dbReference type="HOGENOM" id="CLU_006842_16_1_1"/>
<dbReference type="InParanoid" id="B4ND14"/>
<feature type="compositionally biased region" description="Polar residues" evidence="2">
    <location>
        <begin position="203"/>
        <end position="221"/>
    </location>
</feature>
<dbReference type="PANTHER" id="PTHR24260">
    <property type="match status" value="1"/>
</dbReference>
<dbReference type="InterPro" id="IPR043504">
    <property type="entry name" value="Peptidase_S1_PA_chymotrypsin"/>
</dbReference>
<dbReference type="PANTHER" id="PTHR24260:SF143">
    <property type="entry name" value="SERINE PROTEASE GD-LIKE PROTEIN"/>
    <property type="match status" value="1"/>
</dbReference>
<dbReference type="OrthoDB" id="238681at2759"/>
<dbReference type="Pfam" id="PF16030">
    <property type="entry name" value="GD_N"/>
    <property type="match status" value="1"/>
</dbReference>
<evidence type="ECO:0000313" key="6">
    <source>
        <dbReference type="Proteomes" id="UP000007798"/>
    </source>
</evidence>
<organism evidence="5 6">
    <name type="scientific">Drosophila willistoni</name>
    <name type="common">Fruit fly</name>
    <dbReference type="NCBI Taxonomy" id="7260"/>
    <lineage>
        <taxon>Eukaryota</taxon>
        <taxon>Metazoa</taxon>
        <taxon>Ecdysozoa</taxon>
        <taxon>Arthropoda</taxon>
        <taxon>Hexapoda</taxon>
        <taxon>Insecta</taxon>
        <taxon>Pterygota</taxon>
        <taxon>Neoptera</taxon>
        <taxon>Endopterygota</taxon>
        <taxon>Diptera</taxon>
        <taxon>Brachycera</taxon>
        <taxon>Muscomorpha</taxon>
        <taxon>Ephydroidea</taxon>
        <taxon>Drosophilidae</taxon>
        <taxon>Drosophila</taxon>
        <taxon>Sophophora</taxon>
    </lineage>
</organism>
<feature type="domain" description="Peptidase S1" evidence="4">
    <location>
        <begin position="242"/>
        <end position="553"/>
    </location>
</feature>
<gene>
    <name evidence="5" type="primary">Dwil\GK24985</name>
    <name evidence="5" type="ORF">Dwil_GK24985</name>
</gene>
<dbReference type="eggNOG" id="KOG3627">
    <property type="taxonomic scope" value="Eukaryota"/>
</dbReference>
<dbReference type="SMART" id="SM00020">
    <property type="entry name" value="Tryp_SPc"/>
    <property type="match status" value="1"/>
</dbReference>
<dbReference type="InterPro" id="IPR051333">
    <property type="entry name" value="CLIP_Serine_Protease"/>
</dbReference>
<dbReference type="GO" id="GO:0004252">
    <property type="term" value="F:serine-type endopeptidase activity"/>
    <property type="evidence" value="ECO:0007669"/>
    <property type="project" value="EnsemblMetazoa"/>
</dbReference>
<sequence length="553" mass="61304">MKVQLTTILLICFEHVTKAIAQGMPISPCPKIFQYRFDGNEWFGLIAVRNPDLKQALHLRVTLSMRGKPTTNYLGEIELLTRGQFTHLAPVLYKIRFPKHHFPPKLILISANNHVICFGSGEHSIFMTQIQLEHIRKVTFIADKKITAGGAEEFDLESMPGTGGKEMPETHKPHIQFKKKPFHSPREICGKSDSSLDFRLPQRNKQQSHIRSGDTDPSVSSSPIFASLDDYDEIEHIVDDEEVDGDGEVDDSTATANSLPSITRGSWPWLAAIYVNNLTSLDFQCGGTLVSRRVVISSAHCFNMFNQRYTANEVLVFLGRHNLKNWNEEGSLAAPVDGIYIHPDYKSQLTTYDADIVVIMLKDEVRFNTFIRPACLWSGSSKSEYIVGEHGIVIGWSFDKSNASKSLQSPGPSVSVASKTHFDGSIPKIVKAPIVPNEVCFKANSDFRSLSSNRTFCAGILVEDRQIQQHLGNGNGASFYTGISGAGLMIFKNNRWMLRGTVSAALPAESAGFNSSAVKPNSSSLSSANCCSNQYIIYADVAKFIDWIMAFVI</sequence>
<dbReference type="InterPro" id="IPR009003">
    <property type="entry name" value="Peptidase_S1_PA"/>
</dbReference>
<dbReference type="Pfam" id="PF00089">
    <property type="entry name" value="Trypsin"/>
    <property type="match status" value="1"/>
</dbReference>
<accession>B4ND14</accession>
<dbReference type="SUPFAM" id="SSF50494">
    <property type="entry name" value="Trypsin-like serine proteases"/>
    <property type="match status" value="1"/>
</dbReference>
<dbReference type="KEGG" id="dwi:6649032"/>
<feature type="region of interest" description="Disordered" evidence="2">
    <location>
        <begin position="192"/>
        <end position="221"/>
    </location>
</feature>
<evidence type="ECO:0000313" key="5">
    <source>
        <dbReference type="EMBL" id="EDW82723.2"/>
    </source>
</evidence>
<feature type="chain" id="PRO_5006458346" description="Peptidase S1 domain-containing protein" evidence="3">
    <location>
        <begin position="22"/>
        <end position="553"/>
    </location>
</feature>
<dbReference type="GO" id="GO:0098595">
    <property type="term" value="C:perivitelline space"/>
    <property type="evidence" value="ECO:0007669"/>
    <property type="project" value="EnsemblMetazoa"/>
</dbReference>
<dbReference type="PROSITE" id="PS50240">
    <property type="entry name" value="TRYPSIN_DOM"/>
    <property type="match status" value="1"/>
</dbReference>
<dbReference type="Proteomes" id="UP000007798">
    <property type="component" value="Unassembled WGS sequence"/>
</dbReference>
<keyword evidence="3" id="KW-0732">Signal</keyword>
<dbReference type="FunFam" id="2.40.10.10:FF:000068">
    <property type="entry name" value="transmembrane protease serine 2"/>
    <property type="match status" value="1"/>
</dbReference>
<dbReference type="GO" id="GO:0007370">
    <property type="term" value="P:ventral furrow formation"/>
    <property type="evidence" value="ECO:0007669"/>
    <property type="project" value="EnsemblMetazoa"/>
</dbReference>
<dbReference type="AlphaFoldDB" id="B4ND14"/>
<evidence type="ECO:0000256" key="3">
    <source>
        <dbReference type="SAM" id="SignalP"/>
    </source>
</evidence>
<proteinExistence type="predicted"/>
<dbReference type="Gene3D" id="2.40.10.10">
    <property type="entry name" value="Trypsin-like serine proteases"/>
    <property type="match status" value="1"/>
</dbReference>
<dbReference type="FunCoup" id="B4ND14">
    <property type="interactions" value="6"/>
</dbReference>
<evidence type="ECO:0000256" key="2">
    <source>
        <dbReference type="SAM" id="MobiDB-lite"/>
    </source>
</evidence>
<evidence type="ECO:0000256" key="1">
    <source>
        <dbReference type="ARBA" id="ARBA00023157"/>
    </source>
</evidence>
<keyword evidence="6" id="KW-1185">Reference proteome</keyword>
<dbReference type="InterPro" id="IPR001254">
    <property type="entry name" value="Trypsin_dom"/>
</dbReference>
<dbReference type="EMBL" id="CH964239">
    <property type="protein sequence ID" value="EDW82723.2"/>
    <property type="molecule type" value="Genomic_DNA"/>
</dbReference>
<evidence type="ECO:0000259" key="4">
    <source>
        <dbReference type="PROSITE" id="PS50240"/>
    </source>
</evidence>